<evidence type="ECO:0000313" key="2">
    <source>
        <dbReference type="EMBL" id="KAK7469545.1"/>
    </source>
</evidence>
<feature type="region of interest" description="Disordered" evidence="1">
    <location>
        <begin position="1"/>
        <end position="36"/>
    </location>
</feature>
<keyword evidence="3" id="KW-1185">Reference proteome</keyword>
<accession>A0ABD0JC18</accession>
<gene>
    <name evidence="2" type="ORF">BaRGS_00036451</name>
</gene>
<proteinExistence type="predicted"/>
<evidence type="ECO:0000256" key="1">
    <source>
        <dbReference type="SAM" id="MobiDB-lite"/>
    </source>
</evidence>
<dbReference type="AlphaFoldDB" id="A0ABD0JC18"/>
<sequence length="75" mass="8169">SVRTSPGDGQPNPPDQPDSTKSEDARKEESATEPSINGVAKCQVCETTLEKGEIRNLEGQALCRSCCEFCRKLNK</sequence>
<feature type="compositionally biased region" description="Basic and acidic residues" evidence="1">
    <location>
        <begin position="18"/>
        <end position="30"/>
    </location>
</feature>
<feature type="non-terminal residue" evidence="2">
    <location>
        <position position="1"/>
    </location>
</feature>
<comment type="caution">
    <text evidence="2">The sequence shown here is derived from an EMBL/GenBank/DDBJ whole genome shotgun (WGS) entry which is preliminary data.</text>
</comment>
<organism evidence="2 3">
    <name type="scientific">Batillaria attramentaria</name>
    <dbReference type="NCBI Taxonomy" id="370345"/>
    <lineage>
        <taxon>Eukaryota</taxon>
        <taxon>Metazoa</taxon>
        <taxon>Spiralia</taxon>
        <taxon>Lophotrochozoa</taxon>
        <taxon>Mollusca</taxon>
        <taxon>Gastropoda</taxon>
        <taxon>Caenogastropoda</taxon>
        <taxon>Sorbeoconcha</taxon>
        <taxon>Cerithioidea</taxon>
        <taxon>Batillariidae</taxon>
        <taxon>Batillaria</taxon>
    </lineage>
</organism>
<dbReference type="Proteomes" id="UP001519460">
    <property type="component" value="Unassembled WGS sequence"/>
</dbReference>
<protein>
    <submittedName>
        <fullName evidence="2">Uncharacterized protein</fullName>
    </submittedName>
</protein>
<feature type="non-terminal residue" evidence="2">
    <location>
        <position position="75"/>
    </location>
</feature>
<reference evidence="2 3" key="1">
    <citation type="journal article" date="2023" name="Sci. Data">
        <title>Genome assembly of the Korean intertidal mud-creeper Batillaria attramentaria.</title>
        <authorList>
            <person name="Patra A.K."/>
            <person name="Ho P.T."/>
            <person name="Jun S."/>
            <person name="Lee S.J."/>
            <person name="Kim Y."/>
            <person name="Won Y.J."/>
        </authorList>
    </citation>
    <scope>NUCLEOTIDE SEQUENCE [LARGE SCALE GENOMIC DNA]</scope>
    <source>
        <strain evidence="2">Wonlab-2016</strain>
    </source>
</reference>
<feature type="compositionally biased region" description="Low complexity" evidence="1">
    <location>
        <begin position="1"/>
        <end position="10"/>
    </location>
</feature>
<dbReference type="EMBL" id="JACVVK020000513">
    <property type="protein sequence ID" value="KAK7469545.1"/>
    <property type="molecule type" value="Genomic_DNA"/>
</dbReference>
<name>A0ABD0JC18_9CAEN</name>
<evidence type="ECO:0000313" key="3">
    <source>
        <dbReference type="Proteomes" id="UP001519460"/>
    </source>
</evidence>